<dbReference type="Proteomes" id="UP000216438">
    <property type="component" value="Chromosome"/>
</dbReference>
<dbReference type="InterPro" id="IPR050054">
    <property type="entry name" value="UPRTase/APRTase"/>
</dbReference>
<name>A0A249DW99_9ENTR</name>
<evidence type="ECO:0000256" key="7">
    <source>
        <dbReference type="ARBA" id="ARBA00011893"/>
    </source>
</evidence>
<dbReference type="RefSeq" id="WP_046493270.1">
    <property type="nucleotide sequence ID" value="NZ_CP016303.1"/>
</dbReference>
<dbReference type="AlphaFoldDB" id="A0A249DW99"/>
<dbReference type="GO" id="GO:0006166">
    <property type="term" value="P:purine ribonucleoside salvage"/>
    <property type="evidence" value="ECO:0007669"/>
    <property type="project" value="UniProtKB-UniRule"/>
</dbReference>
<evidence type="ECO:0000256" key="6">
    <source>
        <dbReference type="ARBA" id="ARBA00011738"/>
    </source>
</evidence>
<dbReference type="InterPro" id="IPR000836">
    <property type="entry name" value="PRTase_dom"/>
</dbReference>
<dbReference type="PANTHER" id="PTHR32315:SF3">
    <property type="entry name" value="ADENINE PHOSPHORIBOSYLTRANSFERASE"/>
    <property type="match status" value="1"/>
</dbReference>
<comment type="pathway">
    <text evidence="4 12">Purine metabolism; AMP biosynthesis via salvage pathway; AMP from adenine: step 1/1.</text>
</comment>
<evidence type="ECO:0000256" key="10">
    <source>
        <dbReference type="ARBA" id="ARBA00022679"/>
    </source>
</evidence>
<dbReference type="GO" id="GO:0016208">
    <property type="term" value="F:AMP binding"/>
    <property type="evidence" value="ECO:0007669"/>
    <property type="project" value="TreeGrafter"/>
</dbReference>
<dbReference type="EMBL" id="CP016303">
    <property type="protein sequence ID" value="ASX25818.1"/>
    <property type="molecule type" value="Genomic_DNA"/>
</dbReference>
<dbReference type="NCBIfam" id="NF002634">
    <property type="entry name" value="PRK02304.1-3"/>
    <property type="match status" value="1"/>
</dbReference>
<sequence length="185" mass="20456">MNFARSTIVDKIQYIKNNIKTIPDYPKSGIQFRDITSLLINPEAYTASIEILVEHYQTLEINKIVAIEARGFLFGAPLALALGLGFIPVRKPDKLPGETISENYHLEYGFDQLQVQKDSINPGDKVLVIDDILATGGTIEATLKLIRRLDGQVAHAAFIIDLPALGGKKRLISQGVECYSLVSFQ</sequence>
<organism evidence="13 14">
    <name type="scientific">Candidatus Hamiltonella defensa</name>
    <name type="common">Bemisia tabaci</name>
    <dbReference type="NCBI Taxonomy" id="672795"/>
    <lineage>
        <taxon>Bacteria</taxon>
        <taxon>Pseudomonadati</taxon>
        <taxon>Pseudomonadota</taxon>
        <taxon>Gammaproteobacteria</taxon>
        <taxon>Enterobacterales</taxon>
        <taxon>Enterobacteriaceae</taxon>
        <taxon>aphid secondary symbionts</taxon>
        <taxon>Candidatus Williamhamiltonella</taxon>
    </lineage>
</organism>
<evidence type="ECO:0000256" key="2">
    <source>
        <dbReference type="ARBA" id="ARBA00003968"/>
    </source>
</evidence>
<dbReference type="NCBIfam" id="NF002632">
    <property type="entry name" value="PRK02304.1-1"/>
    <property type="match status" value="1"/>
</dbReference>
<keyword evidence="8 12" id="KW-0963">Cytoplasm</keyword>
<dbReference type="GO" id="GO:0044209">
    <property type="term" value="P:AMP salvage"/>
    <property type="evidence" value="ECO:0007669"/>
    <property type="project" value="UniProtKB-UniRule"/>
</dbReference>
<dbReference type="GO" id="GO:0005737">
    <property type="term" value="C:cytoplasm"/>
    <property type="evidence" value="ECO:0007669"/>
    <property type="project" value="UniProtKB-SubCell"/>
</dbReference>
<keyword evidence="9 12" id="KW-0328">Glycosyltransferase</keyword>
<dbReference type="EC" id="2.4.2.7" evidence="7 12"/>
<keyword evidence="10 12" id="KW-0808">Transferase</keyword>
<evidence type="ECO:0000256" key="11">
    <source>
        <dbReference type="ARBA" id="ARBA00022726"/>
    </source>
</evidence>
<evidence type="ECO:0000256" key="3">
    <source>
        <dbReference type="ARBA" id="ARBA00004496"/>
    </source>
</evidence>
<comment type="function">
    <text evidence="2 12">Catalyzes a salvage reaction resulting in the formation of AMP, that is energically less costly than de novo synthesis.</text>
</comment>
<proteinExistence type="inferred from homology"/>
<reference evidence="14" key="1">
    <citation type="submission" date="2016-06" db="EMBL/GenBank/DDBJ databases">
        <authorList>
            <person name="Chen W."/>
            <person name="Hasegawa D.K."/>
        </authorList>
    </citation>
    <scope>NUCLEOTIDE SEQUENCE [LARGE SCALE GENOMIC DNA]</scope>
    <source>
        <strain evidence="14">MEAM1</strain>
    </source>
</reference>
<dbReference type="GO" id="GO:0002055">
    <property type="term" value="F:adenine binding"/>
    <property type="evidence" value="ECO:0007669"/>
    <property type="project" value="TreeGrafter"/>
</dbReference>
<evidence type="ECO:0000256" key="5">
    <source>
        <dbReference type="ARBA" id="ARBA00008391"/>
    </source>
</evidence>
<dbReference type="CDD" id="cd06223">
    <property type="entry name" value="PRTases_typeI"/>
    <property type="match status" value="1"/>
</dbReference>
<comment type="catalytic activity">
    <reaction evidence="1 12">
        <text>AMP + diphosphate = 5-phospho-alpha-D-ribose 1-diphosphate + adenine</text>
        <dbReference type="Rhea" id="RHEA:16609"/>
        <dbReference type="ChEBI" id="CHEBI:16708"/>
        <dbReference type="ChEBI" id="CHEBI:33019"/>
        <dbReference type="ChEBI" id="CHEBI:58017"/>
        <dbReference type="ChEBI" id="CHEBI:456215"/>
        <dbReference type="EC" id="2.4.2.7"/>
    </reaction>
</comment>
<comment type="subunit">
    <text evidence="6 12">Homodimer.</text>
</comment>
<dbReference type="NCBIfam" id="NF002636">
    <property type="entry name" value="PRK02304.1-5"/>
    <property type="match status" value="1"/>
</dbReference>
<dbReference type="SUPFAM" id="SSF53271">
    <property type="entry name" value="PRTase-like"/>
    <property type="match status" value="1"/>
</dbReference>
<dbReference type="NCBIfam" id="TIGR01090">
    <property type="entry name" value="apt"/>
    <property type="match status" value="1"/>
</dbReference>
<keyword evidence="11 12" id="KW-0660">Purine salvage</keyword>
<evidence type="ECO:0000313" key="13">
    <source>
        <dbReference type="EMBL" id="ASX25818.1"/>
    </source>
</evidence>
<evidence type="ECO:0000256" key="4">
    <source>
        <dbReference type="ARBA" id="ARBA00004659"/>
    </source>
</evidence>
<comment type="similarity">
    <text evidence="5 12">Belongs to the purine/pyrimidine phosphoribosyltransferase family.</text>
</comment>
<dbReference type="OrthoDB" id="9803963at2"/>
<gene>
    <name evidence="12" type="primary">apt</name>
    <name evidence="13" type="ORF">BA171_01280</name>
</gene>
<evidence type="ECO:0000256" key="1">
    <source>
        <dbReference type="ARBA" id="ARBA00000868"/>
    </source>
</evidence>
<dbReference type="PANTHER" id="PTHR32315">
    <property type="entry name" value="ADENINE PHOSPHORIBOSYLTRANSFERASE"/>
    <property type="match status" value="1"/>
</dbReference>
<dbReference type="HAMAP" id="MF_00004">
    <property type="entry name" value="Aden_phosphoribosyltr"/>
    <property type="match status" value="1"/>
</dbReference>
<comment type="subcellular location">
    <subcellularLocation>
        <location evidence="3 12">Cytoplasm</location>
    </subcellularLocation>
</comment>
<dbReference type="InterPro" id="IPR029057">
    <property type="entry name" value="PRTase-like"/>
</dbReference>
<evidence type="ECO:0000256" key="9">
    <source>
        <dbReference type="ARBA" id="ARBA00022676"/>
    </source>
</evidence>
<evidence type="ECO:0000256" key="8">
    <source>
        <dbReference type="ARBA" id="ARBA00022490"/>
    </source>
</evidence>
<dbReference type="InterPro" id="IPR005764">
    <property type="entry name" value="Ade_phspho_trans"/>
</dbReference>
<accession>A0A249DW99</accession>
<dbReference type="FunFam" id="3.40.50.2020:FF:000004">
    <property type="entry name" value="Adenine phosphoribosyltransferase"/>
    <property type="match status" value="1"/>
</dbReference>
<dbReference type="GO" id="GO:0006168">
    <property type="term" value="P:adenine salvage"/>
    <property type="evidence" value="ECO:0007669"/>
    <property type="project" value="InterPro"/>
</dbReference>
<evidence type="ECO:0000313" key="14">
    <source>
        <dbReference type="Proteomes" id="UP000216438"/>
    </source>
</evidence>
<dbReference type="UniPathway" id="UPA00588">
    <property type="reaction ID" value="UER00646"/>
</dbReference>
<protein>
    <recommendedName>
        <fullName evidence="7 12">Adenine phosphoribosyltransferase</fullName>
        <shortName evidence="12">APRT</shortName>
        <ecNumber evidence="7 12">2.4.2.7</ecNumber>
    </recommendedName>
</protein>
<dbReference type="Pfam" id="PF00156">
    <property type="entry name" value="Pribosyltran"/>
    <property type="match status" value="1"/>
</dbReference>
<reference evidence="13 14" key="2">
    <citation type="submission" date="2017-09" db="EMBL/GenBank/DDBJ databases">
        <title>The genome of whitefly Bemisia tabaci, a global crop pest, provides novel insights into virus transmission, host adaptation and insecticide resistance.</title>
        <authorList>
            <person name="Kaur N."/>
            <person name="Kliot A."/>
            <person name="Pinheiro P.V."/>
            <person name="Luan J."/>
            <person name="Zheng Y."/>
            <person name="Liu W."/>
            <person name="Sun H."/>
            <person name="Yang X."/>
            <person name="Xu Y."/>
            <person name="Luo Y."/>
            <person name="Kruse A."/>
            <person name="Fisher T.W."/>
            <person name="Nelson D.R."/>
            <person name="Elimelech M."/>
            <person name="MacCoss M."/>
            <person name="Johnson R."/>
            <person name="Cohen E."/>
            <person name="Hunter W.B."/>
            <person name="Brown J.K."/>
            <person name="Jander G."/>
            <person name="Cilia M."/>
            <person name="Douglas A.E."/>
            <person name="Ghanim M."/>
            <person name="Simmons A.M."/>
            <person name="Wintermantel W.M."/>
            <person name="Ling K.-S."/>
            <person name="Fei Z."/>
        </authorList>
    </citation>
    <scope>NUCLEOTIDE SEQUENCE [LARGE SCALE GENOMIC DNA]</scope>
    <source>
        <strain evidence="13 14">MEAM1</strain>
    </source>
</reference>
<evidence type="ECO:0000256" key="12">
    <source>
        <dbReference type="HAMAP-Rule" id="MF_00004"/>
    </source>
</evidence>
<dbReference type="GO" id="GO:0003999">
    <property type="term" value="F:adenine phosphoribosyltransferase activity"/>
    <property type="evidence" value="ECO:0007669"/>
    <property type="project" value="UniProtKB-UniRule"/>
</dbReference>
<dbReference type="Gene3D" id="3.40.50.2020">
    <property type="match status" value="1"/>
</dbReference>